<dbReference type="Proteomes" id="UP000016662">
    <property type="component" value="Unassembled WGS sequence"/>
</dbReference>
<evidence type="ECO:0000313" key="1">
    <source>
        <dbReference type="EMBL" id="ERJ96361.1"/>
    </source>
</evidence>
<gene>
    <name evidence="1" type="ORF">RUMCAL_01275</name>
</gene>
<proteinExistence type="predicted"/>
<organism evidence="1 2">
    <name type="scientific">Ruminococcus callidus ATCC 27760</name>
    <dbReference type="NCBI Taxonomy" id="411473"/>
    <lineage>
        <taxon>Bacteria</taxon>
        <taxon>Bacillati</taxon>
        <taxon>Bacillota</taxon>
        <taxon>Clostridia</taxon>
        <taxon>Eubacteriales</taxon>
        <taxon>Oscillospiraceae</taxon>
        <taxon>Ruminococcus</taxon>
    </lineage>
</organism>
<name>U2KCU9_9FIRM</name>
<reference evidence="1 2" key="1">
    <citation type="submission" date="2013-07" db="EMBL/GenBank/DDBJ databases">
        <authorList>
            <person name="Weinstock G."/>
            <person name="Sodergren E."/>
            <person name="Wylie T."/>
            <person name="Fulton L."/>
            <person name="Fulton R."/>
            <person name="Fronick C."/>
            <person name="O'Laughlin M."/>
            <person name="Godfrey J."/>
            <person name="Miner T."/>
            <person name="Herter B."/>
            <person name="Appelbaum E."/>
            <person name="Cordes M."/>
            <person name="Lek S."/>
            <person name="Wollam A."/>
            <person name="Pepin K.H."/>
            <person name="Palsikar V.B."/>
            <person name="Mitreva M."/>
            <person name="Wilson R.K."/>
        </authorList>
    </citation>
    <scope>NUCLEOTIDE SEQUENCE [LARGE SCALE GENOMIC DNA]</scope>
    <source>
        <strain evidence="1 2">ATCC 27760</strain>
    </source>
</reference>
<protein>
    <submittedName>
        <fullName evidence="1">Uncharacterized protein</fullName>
    </submittedName>
</protein>
<dbReference type="EMBL" id="AWVF01000165">
    <property type="protein sequence ID" value="ERJ96361.1"/>
    <property type="molecule type" value="Genomic_DNA"/>
</dbReference>
<sequence>MMLQATYIIIAHHSGSVKCFFAFSRNFNIRKNYGMISFRNREKKVIL</sequence>
<comment type="caution">
    <text evidence="1">The sequence shown here is derived from an EMBL/GenBank/DDBJ whole genome shotgun (WGS) entry which is preliminary data.</text>
</comment>
<accession>U2KCU9</accession>
<dbReference type="AlphaFoldDB" id="U2KCU9"/>
<dbReference type="HOGENOM" id="CLU_3172822_0_0_9"/>
<keyword evidence="2" id="KW-1185">Reference proteome</keyword>
<evidence type="ECO:0000313" key="2">
    <source>
        <dbReference type="Proteomes" id="UP000016662"/>
    </source>
</evidence>